<dbReference type="GO" id="GO:0030334">
    <property type="term" value="P:regulation of cell migration"/>
    <property type="evidence" value="ECO:0007669"/>
    <property type="project" value="TreeGrafter"/>
</dbReference>
<name>A0A8C2PCC0_CAPHI</name>
<dbReference type="GO" id="GO:0005886">
    <property type="term" value="C:plasma membrane"/>
    <property type="evidence" value="ECO:0007669"/>
    <property type="project" value="TreeGrafter"/>
</dbReference>
<dbReference type="AlphaFoldDB" id="A0A8C2PCC0"/>
<sequence length="96" mass="10325">GEDQHSPGGQVLSGGTNLNKAMTIHEAEAFVGAERCIMKTLTETDLYCEPPEVQPPPKRRQKRDTAHNLPEFIVRVGGRGLGCARGCPWCGPPGPC</sequence>
<dbReference type="GO" id="GO:0050772">
    <property type="term" value="P:positive regulation of axonogenesis"/>
    <property type="evidence" value="ECO:0007669"/>
    <property type="project" value="TreeGrafter"/>
</dbReference>
<dbReference type="GO" id="GO:0007162">
    <property type="term" value="P:negative regulation of cell adhesion"/>
    <property type="evidence" value="ECO:0007669"/>
    <property type="project" value="TreeGrafter"/>
</dbReference>
<evidence type="ECO:0000313" key="2">
    <source>
        <dbReference type="Ensembl" id="ENSCHIP00010014815.1"/>
    </source>
</evidence>
<dbReference type="GO" id="GO:0002116">
    <property type="term" value="C:semaphorin receptor complex"/>
    <property type="evidence" value="ECO:0007669"/>
    <property type="project" value="TreeGrafter"/>
</dbReference>
<organism evidence="2">
    <name type="scientific">Capra hircus</name>
    <name type="common">Goat</name>
    <dbReference type="NCBI Taxonomy" id="9925"/>
    <lineage>
        <taxon>Eukaryota</taxon>
        <taxon>Metazoa</taxon>
        <taxon>Chordata</taxon>
        <taxon>Craniata</taxon>
        <taxon>Vertebrata</taxon>
        <taxon>Euteleostomi</taxon>
        <taxon>Mammalia</taxon>
        <taxon>Eutheria</taxon>
        <taxon>Laurasiatheria</taxon>
        <taxon>Artiodactyla</taxon>
        <taxon>Ruminantia</taxon>
        <taxon>Pecora</taxon>
        <taxon>Bovidae</taxon>
        <taxon>Caprinae</taxon>
        <taxon>Capra</taxon>
    </lineage>
</organism>
<dbReference type="PANTHER" id="PTHR22625:SF9">
    <property type="entry name" value="PLEXIN-B2"/>
    <property type="match status" value="1"/>
</dbReference>
<dbReference type="PANTHER" id="PTHR22625">
    <property type="entry name" value="PLEXIN"/>
    <property type="match status" value="1"/>
</dbReference>
<reference evidence="2" key="2">
    <citation type="submission" date="2025-08" db="UniProtKB">
        <authorList>
            <consortium name="Ensembl"/>
        </authorList>
    </citation>
    <scope>IDENTIFICATION</scope>
</reference>
<dbReference type="GO" id="GO:0008360">
    <property type="term" value="P:regulation of cell shape"/>
    <property type="evidence" value="ECO:0007669"/>
    <property type="project" value="TreeGrafter"/>
</dbReference>
<dbReference type="InterPro" id="IPR031148">
    <property type="entry name" value="Plexin"/>
</dbReference>
<evidence type="ECO:0000256" key="1">
    <source>
        <dbReference type="SAM" id="MobiDB-lite"/>
    </source>
</evidence>
<protein>
    <submittedName>
        <fullName evidence="2">Uncharacterized protein</fullName>
    </submittedName>
</protein>
<accession>A0A8C2PCC0</accession>
<reference evidence="2" key="1">
    <citation type="submission" date="2019-03" db="EMBL/GenBank/DDBJ databases">
        <title>Genome sequencing and reference-guided assembly of Black Bengal Goat (Capra hircus).</title>
        <authorList>
            <person name="Siddiki A.Z."/>
            <person name="Baten A."/>
            <person name="Billah M."/>
            <person name="Alam M.A.U."/>
            <person name="Shawrob K.S.M."/>
            <person name="Saha S."/>
            <person name="Chowdhury M."/>
            <person name="Rahman A.H."/>
            <person name="Stear M."/>
            <person name="Miah G."/>
            <person name="Das G.B."/>
            <person name="Hossain M.M."/>
            <person name="Kumkum M."/>
            <person name="Islam M.S."/>
            <person name="Mollah A.M."/>
            <person name="Ahsan A."/>
            <person name="Tusar F."/>
            <person name="Khan M.K.I."/>
        </authorList>
    </citation>
    <scope>NUCLEOTIDE SEQUENCE [LARGE SCALE GENOMIC DNA]</scope>
</reference>
<dbReference type="GO" id="GO:0017154">
    <property type="term" value="F:semaphorin receptor activity"/>
    <property type="evidence" value="ECO:0007669"/>
    <property type="project" value="InterPro"/>
</dbReference>
<feature type="region of interest" description="Disordered" evidence="1">
    <location>
        <begin position="48"/>
        <end position="67"/>
    </location>
</feature>
<dbReference type="Ensembl" id="ENSCHIT00010020830.1">
    <property type="protein sequence ID" value="ENSCHIP00010014815.1"/>
    <property type="gene ID" value="ENSCHIG00010010827.1"/>
</dbReference>
<proteinExistence type="predicted"/>